<feature type="domain" description="Chorismate-utilising enzyme C-terminal" evidence="1">
    <location>
        <begin position="107"/>
        <end position="363"/>
    </location>
</feature>
<dbReference type="Gene3D" id="3.60.120.10">
    <property type="entry name" value="Anthranilate synthase"/>
    <property type="match status" value="1"/>
</dbReference>
<sequence length="574" mass="64357">MENQLRFDFEGQTLCFSAPKDVLIAEELSEVADVFRRATKWQEDGYYIAGFVSYEAAPAFNSHLTTFSPESNLPLVWFGVFDAPVEHFEAARTEPPAFPFSKNMTFHEYSTCISRIRAEIAAGNTYQTNFTMRLNSPVQEDFDLCSAYEHLRKQSAARYTAMLSTHTHQILSASPELFFKVEKGVITTRPMKGTIRRGETAEEDARCRDFLANDVKNRAENVMIVDLLRNDLGQIASPGTVTVPKLCELEPYPTVWQMTSTIMAKARPNCSLFDLFQALFPCGSITGAPKRSTMALIAELETSARGVYCGTMGFARPNGDMIWNVPIRTIEIDKARQNARYGVGGGIVWDSNAEDEFAEIDAKSAVLAETFPPVGLIESLRLADGKLIRLEAHLDRMEKSAHILGLPFKRTDARFIWLEAAKNYSTGTFKFRAELKPDGTFILSTTEISQDTPTWTAKLATMPLPKNPFLAHKTTRREMYESLRESGVQETLLFNEKGELTEFISGNLILELDGRFVTPKLECGLLPGVFRRELLKSHDVTESILTPQDLNAATRIFLINSVRGFVNIKIADKS</sequence>
<dbReference type="InterPro" id="IPR043132">
    <property type="entry name" value="BCAT-like_C"/>
</dbReference>
<dbReference type="EMBL" id="AZHO01000009">
    <property type="protein sequence ID" value="KMT60336.1"/>
    <property type="molecule type" value="Genomic_DNA"/>
</dbReference>
<dbReference type="InterPro" id="IPR036038">
    <property type="entry name" value="Aminotransferase-like"/>
</dbReference>
<evidence type="ECO:0000259" key="1">
    <source>
        <dbReference type="Pfam" id="PF00425"/>
    </source>
</evidence>
<keyword evidence="3" id="KW-1185">Reference proteome</keyword>
<dbReference type="AlphaFoldDB" id="A0A0J8J7P2"/>
<dbReference type="InterPro" id="IPR043131">
    <property type="entry name" value="BCAT-like_N"/>
</dbReference>
<dbReference type="InterPro" id="IPR015890">
    <property type="entry name" value="Chorismate_C"/>
</dbReference>
<dbReference type="GO" id="GO:0046820">
    <property type="term" value="F:4-amino-4-deoxychorismate synthase activity"/>
    <property type="evidence" value="ECO:0007669"/>
    <property type="project" value="TreeGrafter"/>
</dbReference>
<dbReference type="SUPFAM" id="SSF56752">
    <property type="entry name" value="D-aminoacid aminotransferase-like PLP-dependent enzymes"/>
    <property type="match status" value="1"/>
</dbReference>
<dbReference type="PATRIC" id="fig|1430899.3.peg.867"/>
<dbReference type="PANTHER" id="PTHR11236">
    <property type="entry name" value="AMINOBENZOATE/ANTHRANILATE SYNTHASE"/>
    <property type="match status" value="1"/>
</dbReference>
<dbReference type="Pfam" id="PF00425">
    <property type="entry name" value="Chorismate_bind"/>
    <property type="match status" value="1"/>
</dbReference>
<dbReference type="Gene3D" id="3.30.470.10">
    <property type="match status" value="1"/>
</dbReference>
<dbReference type="GO" id="GO:0016829">
    <property type="term" value="F:lyase activity"/>
    <property type="evidence" value="ECO:0007669"/>
    <property type="project" value="UniProtKB-KW"/>
</dbReference>
<organism evidence="2 3">
    <name type="scientific">Listeria fleischmannii 1991</name>
    <dbReference type="NCBI Taxonomy" id="1430899"/>
    <lineage>
        <taxon>Bacteria</taxon>
        <taxon>Bacillati</taxon>
        <taxon>Bacillota</taxon>
        <taxon>Bacilli</taxon>
        <taxon>Bacillales</taxon>
        <taxon>Listeriaceae</taxon>
        <taxon>Listeria</taxon>
    </lineage>
</organism>
<dbReference type="Proteomes" id="UP000052258">
    <property type="component" value="Unassembled WGS sequence"/>
</dbReference>
<dbReference type="GO" id="GO:0000162">
    <property type="term" value="P:L-tryptophan biosynthetic process"/>
    <property type="evidence" value="ECO:0007669"/>
    <property type="project" value="TreeGrafter"/>
</dbReference>
<dbReference type="InterPro" id="IPR005802">
    <property type="entry name" value="ADC_synth_comp_1"/>
</dbReference>
<dbReference type="InterPro" id="IPR019999">
    <property type="entry name" value="Anth_synth_I-like"/>
</dbReference>
<dbReference type="PANTHER" id="PTHR11236:SF50">
    <property type="entry name" value="AMINODEOXYCHORISMATE SYNTHASE COMPONENT 1"/>
    <property type="match status" value="1"/>
</dbReference>
<accession>A0A0J8J7P2</accession>
<gene>
    <name evidence="2" type="ORF">X560_0842</name>
</gene>
<dbReference type="RefSeq" id="WP_007475653.1">
    <property type="nucleotide sequence ID" value="NZ_KQ130612.1"/>
</dbReference>
<dbReference type="NCBIfam" id="TIGR00553">
    <property type="entry name" value="pabB"/>
    <property type="match status" value="1"/>
</dbReference>
<dbReference type="Pfam" id="PF01063">
    <property type="entry name" value="Aminotran_4"/>
    <property type="match status" value="1"/>
</dbReference>
<dbReference type="GO" id="GO:0009396">
    <property type="term" value="P:folic acid-containing compound biosynthetic process"/>
    <property type="evidence" value="ECO:0007669"/>
    <property type="project" value="InterPro"/>
</dbReference>
<name>A0A0J8J7P2_9LIST</name>
<keyword evidence="2" id="KW-0456">Lyase</keyword>
<dbReference type="InterPro" id="IPR005801">
    <property type="entry name" value="ADC_synthase"/>
</dbReference>
<reference evidence="2 3" key="1">
    <citation type="journal article" date="2015" name="Genome Biol. Evol.">
        <title>Comparative Genomics of Listeria Sensu Lato: Genus-Wide Differences in Evolutionary Dynamics and the Progressive Gain of Complex, Potentially Pathogenicity-Related Traits through Lateral Gene Transfer.</title>
        <authorList>
            <person name="Chiara M."/>
            <person name="Caruso M."/>
            <person name="D'Erchia A.M."/>
            <person name="Manzari C."/>
            <person name="Fraccalvieri R."/>
            <person name="Goffredo E."/>
            <person name="Latorre L."/>
            <person name="Miccolupo A."/>
            <person name="Padalino I."/>
            <person name="Santagada G."/>
            <person name="Chiocco D."/>
            <person name="Pesole G."/>
            <person name="Horner D.S."/>
            <person name="Parisi A."/>
        </authorList>
    </citation>
    <scope>NUCLEOTIDE SEQUENCE [LARGE SCALE GENOMIC DNA]</scope>
    <source>
        <strain evidence="2 3">1991</strain>
    </source>
</reference>
<dbReference type="Gene3D" id="3.20.10.10">
    <property type="entry name" value="D-amino Acid Aminotransferase, subunit A, domain 2"/>
    <property type="match status" value="1"/>
</dbReference>
<proteinExistence type="predicted"/>
<dbReference type="OrthoDB" id="9803598at2"/>
<dbReference type="InterPro" id="IPR001544">
    <property type="entry name" value="Aminotrans_IV"/>
</dbReference>
<comment type="caution">
    <text evidence="2">The sequence shown here is derived from an EMBL/GenBank/DDBJ whole genome shotgun (WGS) entry which is preliminary data.</text>
</comment>
<evidence type="ECO:0000313" key="2">
    <source>
        <dbReference type="EMBL" id="KMT60336.1"/>
    </source>
</evidence>
<evidence type="ECO:0000313" key="3">
    <source>
        <dbReference type="Proteomes" id="UP000052258"/>
    </source>
</evidence>
<dbReference type="SUPFAM" id="SSF56322">
    <property type="entry name" value="ADC synthase"/>
    <property type="match status" value="1"/>
</dbReference>
<dbReference type="PRINTS" id="PR00095">
    <property type="entry name" value="ANTSNTHASEI"/>
</dbReference>
<protein>
    <submittedName>
        <fullName evidence="2">Para-aminobenzoate synthase component I / 4-amino-4-deoxychorismate lyase</fullName>
    </submittedName>
</protein>